<proteinExistence type="predicted"/>
<evidence type="ECO:0000313" key="2">
    <source>
        <dbReference type="Proteomes" id="UP000295636"/>
    </source>
</evidence>
<dbReference type="OrthoDB" id="2964978at2"/>
<gene>
    <name evidence="1" type="ORF">E1757_07150</name>
</gene>
<evidence type="ECO:0000313" key="1">
    <source>
        <dbReference type="EMBL" id="TDF99602.1"/>
    </source>
</evidence>
<keyword evidence="2" id="KW-1185">Reference proteome</keyword>
<dbReference type="AlphaFoldDB" id="A0A4R5KVS6"/>
<organism evidence="1 2">
    <name type="scientific">Paenibacillus piri</name>
    <dbReference type="NCBI Taxonomy" id="2547395"/>
    <lineage>
        <taxon>Bacteria</taxon>
        <taxon>Bacillati</taxon>
        <taxon>Bacillota</taxon>
        <taxon>Bacilli</taxon>
        <taxon>Bacillales</taxon>
        <taxon>Paenibacillaceae</taxon>
        <taxon>Paenibacillus</taxon>
    </lineage>
</organism>
<comment type="caution">
    <text evidence="1">The sequence shown here is derived from an EMBL/GenBank/DDBJ whole genome shotgun (WGS) entry which is preliminary data.</text>
</comment>
<sequence length="174" mass="19574">MFDPTIFDNLKVVLEGALYDKDFDGVLQITNRMDRMELSSMSRSFGMEFTAKPAGAAKGRVRLTASVADLAAELLAETDKQPGCGLQLTFMHPIREMEADCAWTEELIRDIWGDGVEAAQSVRMTYGSQPVKLTNHLTVRFTRKLDERQIDDIPSLLDHVVLSLQRLDERFAGH</sequence>
<dbReference type="RefSeq" id="WP_133226154.1">
    <property type="nucleotide sequence ID" value="NZ_SMRT01000002.1"/>
</dbReference>
<name>A0A4R5KVS6_9BACL</name>
<protein>
    <submittedName>
        <fullName evidence="1">Uncharacterized protein</fullName>
    </submittedName>
</protein>
<reference evidence="1 2" key="1">
    <citation type="submission" date="2019-03" db="EMBL/GenBank/DDBJ databases">
        <title>This is whole genome sequence of Paenibacillus sp MS74 strain.</title>
        <authorList>
            <person name="Trinh H.N."/>
        </authorList>
    </citation>
    <scope>NUCLEOTIDE SEQUENCE [LARGE SCALE GENOMIC DNA]</scope>
    <source>
        <strain evidence="1 2">MS74</strain>
    </source>
</reference>
<dbReference type="Proteomes" id="UP000295636">
    <property type="component" value="Unassembled WGS sequence"/>
</dbReference>
<dbReference type="EMBL" id="SMRT01000002">
    <property type="protein sequence ID" value="TDF99602.1"/>
    <property type="molecule type" value="Genomic_DNA"/>
</dbReference>
<accession>A0A4R5KVS6</accession>